<evidence type="ECO:0008006" key="3">
    <source>
        <dbReference type="Google" id="ProtNLM"/>
    </source>
</evidence>
<organism evidence="1 2">
    <name type="scientific">Bacteroides fragilis</name>
    <dbReference type="NCBI Taxonomy" id="817"/>
    <lineage>
        <taxon>Bacteria</taxon>
        <taxon>Pseudomonadati</taxon>
        <taxon>Bacteroidota</taxon>
        <taxon>Bacteroidia</taxon>
        <taxon>Bacteroidales</taxon>
        <taxon>Bacteroidaceae</taxon>
        <taxon>Bacteroides</taxon>
    </lineage>
</organism>
<protein>
    <recommendedName>
        <fullName evidence="3">Prophage tail endopeptidase domain-containing protein</fullName>
    </recommendedName>
</protein>
<evidence type="ECO:0000313" key="2">
    <source>
        <dbReference type="Proteomes" id="UP000501467"/>
    </source>
</evidence>
<gene>
    <name evidence="1" type="ORF">FOC69_22965</name>
</gene>
<dbReference type="RefSeq" id="WP_005780427.1">
    <property type="nucleotide sequence ID" value="NZ_CP054003.1"/>
</dbReference>
<evidence type="ECO:0000313" key="1">
    <source>
        <dbReference type="EMBL" id="QKH87049.1"/>
    </source>
</evidence>
<accession>A0AAP9NHC3</accession>
<reference evidence="1 2" key="1">
    <citation type="submission" date="2020-05" db="EMBL/GenBank/DDBJ databases">
        <title>FDA dAtabase for Regulatory Grade micrObial Sequences (FDA-ARGOS): Supporting development and validation of Infectious Disease Dx tests.</title>
        <authorList>
            <person name="Bojja K."/>
            <person name="Kessler A."/>
            <person name="Tallon L."/>
            <person name="Sadzewicz L."/>
            <person name="Zhao X."/>
            <person name="Vavikolanu K."/>
            <person name="Mehta A."/>
            <person name="Aluvathingal J."/>
            <person name="Nadendla S."/>
            <person name="Myers T."/>
            <person name="Yan Y."/>
            <person name="Sichtig H."/>
        </authorList>
    </citation>
    <scope>NUCLEOTIDE SEQUENCE [LARGE SCALE GENOMIC DNA]</scope>
    <source>
        <strain evidence="1 2">FDAARGOS_763</strain>
    </source>
</reference>
<sequence>MLLTIYDSYGLRRADIAADDSSTQQKEVQGDNVLTLSFTHYEHITLDVNDYTDFEGERYWLMEKYAPSQKSGGEWVYDLKLYGIESLIKRFLVLETTDGDAEPVFTLTATPREHVAMIVKCINDGMNHTTDWKVGQVDGTELIVIDYEGKYCDEALKEIAEKVGGKAEWWVEGQTVNVCRCEHGEEITLGYNKGLTGIERDTSNKAKFYTRLFPIGSTRNIDPQRYGHSRLMLPGGQKYVELHTDEYGIHDHYEKEAFSGIFPRRTGTVSSVRSVDTTDEDGNAFTIYYFRDDTLNFDPNDYELAGETKRVSFQDGDLDGLGETDDHYFEVNYDSDTREFEIITIWPYDDGTQLPGGRLVPKAGDSYILWNVRMPDEYYPIAEEEFLTAVERYNTEHWQDISVYKASTDHVWVEENKADLYVGRRVRLESEEYFPATGYRDSRITKITRKVNLPSQMDIEISDALQQGTLDKVNDSIGELKNYTRAKTEGAGLPDIIRSWDNTLPTDNNLFSARRSQAEHLSRKKNDRAKGKITFEKGASFGLEDNGTIDDKGNAELLSMVVRTLLRSPKFVDGLFGEGWRLWMEDALSHLTIDKLTVRQVMVVLEMLIEKVRSVGGQLCVSAANGKIKAVEEQDGLYKITFEQDNTFVAHDLMRCATFTGGSLKSYWVEVAGVEGDSILVGMDEFGASLPVPGDECVLMGNTENPLRQNLILISATEDGQPRMDVMDGVKAKNFTGCLRARLGNLDGISDDWFPADNQPHGNGLYSDNAYLRGTFLLVTGEDIKTKFEIVEGRITSVVTALRNDFATERGYLNNPAFDDGLEKWNTENGTVFFLAGNKWIWANNNVLAKKGDGAGVTVDDGRTVVRIRNKYILQKRANLKSVPSFPMNGGGEKEAVPVYLSFFYRCVKTGTLRVEFLDVDKTGFANFNSLETEEELEVTDGYAQYTTSGLWNGTGDFKLSFTGDIYLYMLILSTDKVESLAHRYKTLFEQSERLVKISAAVFDKDESLLEETGLMITSKYSGLYAIDGDGNLKSFVGAGQDGVKIKAANISLEGIVTANGNFKILEDGSVETINGKFLGEVVAISGKLGGTRQYNYETGEYEIVGGFEIAAGRIGSVATAQGSGGGLAIYDNFFRVGGTDGYVMFGNDVIPSSAGGAFTAAGRIVNTHPNTSGYYGFDQANYGLFINVSGGTKNYGIYSDAALMSPAFINTRANLLTFSGGSYSVDFSQHNIILMYYNESGYSGTEVTLPNEASVARQFGLSSLPADFATVVTFRVRTGSKNITLKGVYNHNEDLTNYEMASGDSVTLLISKVDGFRYQILNHSY</sequence>
<dbReference type="Proteomes" id="UP000501467">
    <property type="component" value="Chromosome"/>
</dbReference>
<name>A0AAP9NHC3_BACFG</name>
<dbReference type="EMBL" id="CP054003">
    <property type="protein sequence ID" value="QKH87049.1"/>
    <property type="molecule type" value="Genomic_DNA"/>
</dbReference>
<proteinExistence type="predicted"/>